<gene>
    <name evidence="1" type="ORF">EB03_01102</name>
</gene>
<accession>A0AB37IBR1</accession>
<evidence type="ECO:0000313" key="1">
    <source>
        <dbReference type="EMBL" id="RBT69432.1"/>
    </source>
</evidence>
<protein>
    <recommendedName>
        <fullName evidence="3">SHOCT domain-containing protein</fullName>
    </recommendedName>
</protein>
<organism evidence="1 2">
    <name type="scientific">Enterococcus hirae</name>
    <dbReference type="NCBI Taxonomy" id="1354"/>
    <lineage>
        <taxon>Bacteria</taxon>
        <taxon>Bacillati</taxon>
        <taxon>Bacillota</taxon>
        <taxon>Bacilli</taxon>
        <taxon>Lactobacillales</taxon>
        <taxon>Enterococcaceae</taxon>
        <taxon>Enterococcus</taxon>
    </lineage>
</organism>
<dbReference type="Proteomes" id="UP000253498">
    <property type="component" value="Unassembled WGS sequence"/>
</dbReference>
<sequence>MFMAFDDANRMFSFSQSLLSAEQKRSYDELASYEVIVNDHTKTKSGLGKALIGGAIAGPAGMITGAIIGKGQTGADVIQSLAFVIVLKDGQRFALPFISKDTNANSLAAQSTWTTIVRLIDKLDEILQQPSVAQEVEADRGVVSNYEELIKMKELLELDIITQEEFDIKKKELLNL</sequence>
<evidence type="ECO:0000313" key="2">
    <source>
        <dbReference type="Proteomes" id="UP000253498"/>
    </source>
</evidence>
<dbReference type="AlphaFoldDB" id="A0AB37IBR1"/>
<evidence type="ECO:0008006" key="3">
    <source>
        <dbReference type="Google" id="ProtNLM"/>
    </source>
</evidence>
<proteinExistence type="predicted"/>
<comment type="caution">
    <text evidence="1">The sequence shown here is derived from an EMBL/GenBank/DDBJ whole genome shotgun (WGS) entry which is preliminary data.</text>
</comment>
<dbReference type="RefSeq" id="WP_096710195.1">
    <property type="nucleotide sequence ID" value="NZ_JBFCRC010000014.1"/>
</dbReference>
<dbReference type="EMBL" id="LESJ01000004">
    <property type="protein sequence ID" value="RBT69432.1"/>
    <property type="molecule type" value="Genomic_DNA"/>
</dbReference>
<name>A0AB37IBR1_ENTHR</name>
<reference evidence="1 2" key="1">
    <citation type="submission" date="2015-06" db="EMBL/GenBank/DDBJ databases">
        <title>The Genome Sequence of Enterococcus hirae 88EA1.</title>
        <authorList>
            <consortium name="The Broad Institute Genomics Platform"/>
            <consortium name="The Broad Institute Genome Sequencing Center for Infectious Disease"/>
            <person name="Earl A.M."/>
            <person name="Van Tyne D."/>
            <person name="Lebreton F."/>
            <person name="Saavedra J.T."/>
            <person name="Gilmore M.S."/>
            <person name="Manson McGuire A."/>
            <person name="Clock S."/>
            <person name="Crupain M."/>
            <person name="Rangan U."/>
            <person name="Young S."/>
            <person name="Abouelleil A."/>
            <person name="Cao P."/>
            <person name="Chapman S.B."/>
            <person name="Griggs A."/>
            <person name="Priest M."/>
            <person name="Shea T."/>
            <person name="Wortman J."/>
            <person name="Nusbaum C."/>
            <person name="Birren B."/>
        </authorList>
    </citation>
    <scope>NUCLEOTIDE SEQUENCE [LARGE SCALE GENOMIC DNA]</scope>
    <source>
        <strain evidence="1 2">88EA1</strain>
    </source>
</reference>